<accession>A0A212CJ71</accession>
<comment type="caution">
    <text evidence="4">The sequence shown here is derived from an EMBL/GenBank/DDBJ whole genome shotgun (WGS) entry which is preliminary data.</text>
</comment>
<dbReference type="InterPro" id="IPR000375">
    <property type="entry name" value="Dynamin_stalk"/>
</dbReference>
<dbReference type="PANTHER" id="PTHR11566">
    <property type="entry name" value="DYNAMIN"/>
    <property type="match status" value="1"/>
</dbReference>
<dbReference type="GO" id="GO:0008017">
    <property type="term" value="F:microtubule binding"/>
    <property type="evidence" value="ECO:0007669"/>
    <property type="project" value="TreeGrafter"/>
</dbReference>
<organism evidence="4 5">
    <name type="scientific">Cervus elaphus hippelaphus</name>
    <name type="common">European red deer</name>
    <dbReference type="NCBI Taxonomy" id="46360"/>
    <lineage>
        <taxon>Eukaryota</taxon>
        <taxon>Metazoa</taxon>
        <taxon>Chordata</taxon>
        <taxon>Craniata</taxon>
        <taxon>Vertebrata</taxon>
        <taxon>Euteleostomi</taxon>
        <taxon>Mammalia</taxon>
        <taxon>Eutheria</taxon>
        <taxon>Laurasiatheria</taxon>
        <taxon>Artiodactyla</taxon>
        <taxon>Ruminantia</taxon>
        <taxon>Pecora</taxon>
        <taxon>Cervidae</taxon>
        <taxon>Cervinae</taxon>
        <taxon>Cervus</taxon>
    </lineage>
</organism>
<evidence type="ECO:0000256" key="1">
    <source>
        <dbReference type="ARBA" id="ARBA00004496"/>
    </source>
</evidence>
<keyword evidence="5" id="KW-1185">Reference proteome</keyword>
<keyword evidence="2" id="KW-0963">Cytoplasm</keyword>
<dbReference type="GO" id="GO:0005874">
    <property type="term" value="C:microtubule"/>
    <property type="evidence" value="ECO:0007669"/>
    <property type="project" value="TreeGrafter"/>
</dbReference>
<comment type="subcellular location">
    <subcellularLocation>
        <location evidence="1">Cytoplasm</location>
    </subcellularLocation>
</comment>
<evidence type="ECO:0000313" key="4">
    <source>
        <dbReference type="EMBL" id="OWK06041.1"/>
    </source>
</evidence>
<dbReference type="GO" id="GO:0016185">
    <property type="term" value="P:synaptic vesicle budding from presynaptic endocytic zone membrane"/>
    <property type="evidence" value="ECO:0007669"/>
    <property type="project" value="TreeGrafter"/>
</dbReference>
<dbReference type="InterPro" id="IPR003130">
    <property type="entry name" value="GED"/>
</dbReference>
<reference evidence="4 5" key="1">
    <citation type="journal article" date="2018" name="Mol. Genet. Genomics">
        <title>The red deer Cervus elaphus genome CerEla1.0: sequencing, annotating, genes, and chromosomes.</title>
        <authorList>
            <person name="Bana N.A."/>
            <person name="Nyiri A."/>
            <person name="Nagy J."/>
            <person name="Frank K."/>
            <person name="Nagy T."/>
            <person name="Steger V."/>
            <person name="Schiller M."/>
            <person name="Lakatos P."/>
            <person name="Sugar L."/>
            <person name="Horn P."/>
            <person name="Barta E."/>
            <person name="Orosz L."/>
        </authorList>
    </citation>
    <scope>NUCLEOTIDE SEQUENCE [LARGE SCALE GENOMIC DNA]</scope>
    <source>
        <strain evidence="4">Hungarian</strain>
    </source>
</reference>
<name>A0A212CJ71_CEREH</name>
<dbReference type="GO" id="GO:0005525">
    <property type="term" value="F:GTP binding"/>
    <property type="evidence" value="ECO:0007669"/>
    <property type="project" value="UniProtKB-KW"/>
</dbReference>
<feature type="non-terminal residue" evidence="4">
    <location>
        <position position="267"/>
    </location>
</feature>
<dbReference type="OrthoDB" id="5061070at2759"/>
<dbReference type="InterPro" id="IPR020850">
    <property type="entry name" value="GED_dom"/>
</dbReference>
<dbReference type="GO" id="GO:0031623">
    <property type="term" value="P:receptor internalization"/>
    <property type="evidence" value="ECO:0007669"/>
    <property type="project" value="TreeGrafter"/>
</dbReference>
<proteinExistence type="predicted"/>
<dbReference type="GO" id="GO:0005737">
    <property type="term" value="C:cytoplasm"/>
    <property type="evidence" value="ECO:0007669"/>
    <property type="project" value="UniProtKB-SubCell"/>
</dbReference>
<gene>
    <name evidence="4" type="ORF">Celaphus_00012896</name>
</gene>
<dbReference type="GO" id="GO:0051607">
    <property type="term" value="P:defense response to virus"/>
    <property type="evidence" value="ECO:0007669"/>
    <property type="project" value="TreeGrafter"/>
</dbReference>
<dbReference type="SMART" id="SM00302">
    <property type="entry name" value="GED"/>
    <property type="match status" value="1"/>
</dbReference>
<dbReference type="GO" id="GO:0005886">
    <property type="term" value="C:plasma membrane"/>
    <property type="evidence" value="ECO:0007669"/>
    <property type="project" value="TreeGrafter"/>
</dbReference>
<dbReference type="Pfam" id="PF02212">
    <property type="entry name" value="GED"/>
    <property type="match status" value="1"/>
</dbReference>
<dbReference type="PROSITE" id="PS51388">
    <property type="entry name" value="GED"/>
    <property type="match status" value="1"/>
</dbReference>
<evidence type="ECO:0000313" key="5">
    <source>
        <dbReference type="Proteomes" id="UP000242450"/>
    </source>
</evidence>
<dbReference type="PANTHER" id="PTHR11566:SF46">
    <property type="entry name" value="INTERFERON-INDUCED GTP-BINDING PROTEIN MX2"/>
    <property type="match status" value="1"/>
</dbReference>
<dbReference type="Gene3D" id="1.20.120.1240">
    <property type="entry name" value="Dynamin, middle domain"/>
    <property type="match status" value="2"/>
</dbReference>
<dbReference type="Pfam" id="PF01031">
    <property type="entry name" value="Dynamin_M"/>
    <property type="match status" value="1"/>
</dbReference>
<dbReference type="Proteomes" id="UP000242450">
    <property type="component" value="Chromosome 19"/>
</dbReference>
<evidence type="ECO:0000256" key="2">
    <source>
        <dbReference type="ARBA" id="ARBA00022490"/>
    </source>
</evidence>
<dbReference type="GO" id="GO:0005634">
    <property type="term" value="C:nucleus"/>
    <property type="evidence" value="ECO:0007669"/>
    <property type="project" value="TreeGrafter"/>
</dbReference>
<dbReference type="GO" id="GO:0003924">
    <property type="term" value="F:GTPase activity"/>
    <property type="evidence" value="ECO:0007669"/>
    <property type="project" value="InterPro"/>
</dbReference>
<protein>
    <submittedName>
        <fullName evidence="4">MX2</fullName>
    </submittedName>
</protein>
<evidence type="ECO:0000259" key="3">
    <source>
        <dbReference type="PROSITE" id="PS51388"/>
    </source>
</evidence>
<dbReference type="GO" id="GO:0098793">
    <property type="term" value="C:presynapse"/>
    <property type="evidence" value="ECO:0007669"/>
    <property type="project" value="GOC"/>
</dbReference>
<sequence length="267" mass="31519">MFFLIEKIKVFKEDIQKLIEGEEIVMETESRLCNKIREEFTSWVLILSANIEKVKSILKEEVSKYETKYRGKELLGFVNYKTFETVVKHYLGQLIDPALKMLQKNKIEDIKTEQMAEATSLIQLQFKMEKLVFCQDQIYGVVLNRVREEIFNSMGKASENPQLKQPLLNDQSSVSSIVEIGVHLNAYFMETSKRLANQIPFIIQYFMLQENGDKVQKTMMQLLQDTQHYSWLLQEQSDTATKRKFLKEKIYRLTQAQQALYEFPHFK</sequence>
<dbReference type="AlphaFoldDB" id="A0A212CJ71"/>
<dbReference type="EMBL" id="MKHE01000019">
    <property type="protein sequence ID" value="OWK06041.1"/>
    <property type="molecule type" value="Genomic_DNA"/>
</dbReference>
<dbReference type="InterPro" id="IPR022812">
    <property type="entry name" value="Dynamin"/>
</dbReference>
<feature type="domain" description="GED" evidence="3">
    <location>
        <begin position="177"/>
        <end position="267"/>
    </location>
</feature>